<keyword evidence="8" id="KW-1185">Reference proteome</keyword>
<evidence type="ECO:0000313" key="8">
    <source>
        <dbReference type="Proteomes" id="UP000499080"/>
    </source>
</evidence>
<dbReference type="Pfam" id="PF04438">
    <property type="entry name" value="zf-HIT"/>
    <property type="match status" value="1"/>
</dbReference>
<dbReference type="GO" id="GO:0006338">
    <property type="term" value="P:chromatin remodeling"/>
    <property type="evidence" value="ECO:0007669"/>
    <property type="project" value="InterPro"/>
</dbReference>
<dbReference type="GO" id="GO:0008270">
    <property type="term" value="F:zinc ion binding"/>
    <property type="evidence" value="ECO:0007669"/>
    <property type="project" value="UniProtKB-UniRule"/>
</dbReference>
<dbReference type="OrthoDB" id="74807at2759"/>
<comment type="caution">
    <text evidence="7">The sequence shown here is derived from an EMBL/GenBank/DDBJ whole genome shotgun (WGS) entry which is preliminary data.</text>
</comment>
<keyword evidence="2 4" id="KW-0863">Zinc-finger</keyword>
<evidence type="ECO:0000259" key="6">
    <source>
        <dbReference type="PROSITE" id="PS51083"/>
    </source>
</evidence>
<protein>
    <submittedName>
        <fullName evidence="7">Zinc finger HIT domain-containing protein 1</fullName>
    </submittedName>
</protein>
<dbReference type="PROSITE" id="PS51083">
    <property type="entry name" value="ZF_HIT"/>
    <property type="match status" value="1"/>
</dbReference>
<dbReference type="PANTHER" id="PTHR13093">
    <property type="entry name" value="ZINC FINGER HIT DOMAIN CONTAINING PROTEIN 1"/>
    <property type="match status" value="1"/>
</dbReference>
<keyword evidence="3" id="KW-0862">Zinc</keyword>
<dbReference type="SUPFAM" id="SSF144232">
    <property type="entry name" value="HIT/MYND zinc finger-like"/>
    <property type="match status" value="1"/>
</dbReference>
<dbReference type="InterPro" id="IPR039723">
    <property type="entry name" value="Vps71/ZNHIT1"/>
</dbReference>
<dbReference type="EMBL" id="BGPR01005910">
    <property type="protein sequence ID" value="GBN14511.1"/>
    <property type="molecule type" value="Genomic_DNA"/>
</dbReference>
<dbReference type="Proteomes" id="UP000499080">
    <property type="component" value="Unassembled WGS sequence"/>
</dbReference>
<feature type="domain" description="HIT-type" evidence="6">
    <location>
        <begin position="116"/>
        <end position="148"/>
    </location>
</feature>
<evidence type="ECO:0000256" key="3">
    <source>
        <dbReference type="ARBA" id="ARBA00022833"/>
    </source>
</evidence>
<gene>
    <name evidence="7" type="primary">ZNHIT1</name>
    <name evidence="7" type="ORF">AVEN_248733_1</name>
</gene>
<name>A0A4Y2LIC5_ARAVE</name>
<dbReference type="GO" id="GO:0005634">
    <property type="term" value="C:nucleus"/>
    <property type="evidence" value="ECO:0007669"/>
    <property type="project" value="UniProtKB-ARBA"/>
</dbReference>
<reference evidence="7 8" key="1">
    <citation type="journal article" date="2019" name="Sci. Rep.">
        <title>Orb-weaving spider Araneus ventricosus genome elucidates the spidroin gene catalogue.</title>
        <authorList>
            <person name="Kono N."/>
            <person name="Nakamura H."/>
            <person name="Ohtoshi R."/>
            <person name="Moran D.A.P."/>
            <person name="Shinohara A."/>
            <person name="Yoshida Y."/>
            <person name="Fujiwara M."/>
            <person name="Mori M."/>
            <person name="Tomita M."/>
            <person name="Arakawa K."/>
        </authorList>
    </citation>
    <scope>NUCLEOTIDE SEQUENCE [LARGE SCALE GENOMIC DNA]</scope>
</reference>
<evidence type="ECO:0000256" key="1">
    <source>
        <dbReference type="ARBA" id="ARBA00022723"/>
    </source>
</evidence>
<feature type="region of interest" description="Disordered" evidence="5">
    <location>
        <begin position="1"/>
        <end position="24"/>
    </location>
</feature>
<keyword evidence="1" id="KW-0479">Metal-binding</keyword>
<accession>A0A4Y2LIC5</accession>
<feature type="compositionally biased region" description="Basic and acidic residues" evidence="5">
    <location>
        <begin position="1"/>
        <end position="23"/>
    </location>
</feature>
<evidence type="ECO:0000256" key="4">
    <source>
        <dbReference type="PROSITE-ProRule" id="PRU00453"/>
    </source>
</evidence>
<evidence type="ECO:0000256" key="5">
    <source>
        <dbReference type="SAM" id="MobiDB-lite"/>
    </source>
</evidence>
<evidence type="ECO:0000256" key="2">
    <source>
        <dbReference type="ARBA" id="ARBA00022771"/>
    </source>
</evidence>
<dbReference type="CDD" id="cd21437">
    <property type="entry name" value="zf-HIT_ZNHIT1_like"/>
    <property type="match status" value="1"/>
</dbReference>
<proteinExistence type="predicted"/>
<sequence>MADKRESSRVKDANQRKVMDEATRRRRIKKQLEVLEQDNFHDDPHANLVMHKNAPKFEETLDNKRRRKLKNEPFKQRLRKNFAALLEDEAQYFTKDKINYVTAQVPPSKYPDKHYCAVCGFKAPYTCVQCGTRFCSVKCQGIHQDTRCMKWTS</sequence>
<dbReference type="InterPro" id="IPR007529">
    <property type="entry name" value="Znf_HIT"/>
</dbReference>
<organism evidence="7 8">
    <name type="scientific">Araneus ventricosus</name>
    <name type="common">Orbweaver spider</name>
    <name type="synonym">Epeira ventricosa</name>
    <dbReference type="NCBI Taxonomy" id="182803"/>
    <lineage>
        <taxon>Eukaryota</taxon>
        <taxon>Metazoa</taxon>
        <taxon>Ecdysozoa</taxon>
        <taxon>Arthropoda</taxon>
        <taxon>Chelicerata</taxon>
        <taxon>Arachnida</taxon>
        <taxon>Araneae</taxon>
        <taxon>Araneomorphae</taxon>
        <taxon>Entelegynae</taxon>
        <taxon>Araneoidea</taxon>
        <taxon>Araneidae</taxon>
        <taxon>Araneus</taxon>
    </lineage>
</organism>
<dbReference type="AlphaFoldDB" id="A0A4Y2LIC5"/>
<evidence type="ECO:0000313" key="7">
    <source>
        <dbReference type="EMBL" id="GBN14511.1"/>
    </source>
</evidence>